<dbReference type="InParanoid" id="A0A1D6QHN3"/>
<name>A0A1D6QHN3_MAIZE</name>
<dbReference type="AlphaFoldDB" id="A0A1D6QHN3"/>
<proteinExistence type="predicted"/>
<protein>
    <submittedName>
        <fullName evidence="1">Uncharacterized protein</fullName>
    </submittedName>
</protein>
<reference evidence="1" key="1">
    <citation type="submission" date="2015-12" db="EMBL/GenBank/DDBJ databases">
        <title>Update maize B73 reference genome by single molecule sequencing technologies.</title>
        <authorList>
            <consortium name="Maize Genome Sequencing Project"/>
            <person name="Ware D."/>
        </authorList>
    </citation>
    <scope>NUCLEOTIDE SEQUENCE</scope>
    <source>
        <tissue evidence="1">Seedling</tissue>
    </source>
</reference>
<gene>
    <name evidence="1" type="ORF">ZEAMMB73_Zm00001d052522</name>
</gene>
<dbReference type="EMBL" id="CM000780">
    <property type="protein sequence ID" value="AQK57379.1"/>
    <property type="molecule type" value="Genomic_DNA"/>
</dbReference>
<organism evidence="1">
    <name type="scientific">Zea mays</name>
    <name type="common">Maize</name>
    <dbReference type="NCBI Taxonomy" id="4577"/>
    <lineage>
        <taxon>Eukaryota</taxon>
        <taxon>Viridiplantae</taxon>
        <taxon>Streptophyta</taxon>
        <taxon>Embryophyta</taxon>
        <taxon>Tracheophyta</taxon>
        <taxon>Spermatophyta</taxon>
        <taxon>Magnoliopsida</taxon>
        <taxon>Liliopsida</taxon>
        <taxon>Poales</taxon>
        <taxon>Poaceae</taxon>
        <taxon>PACMAD clade</taxon>
        <taxon>Panicoideae</taxon>
        <taxon>Andropogonodae</taxon>
        <taxon>Andropogoneae</taxon>
        <taxon>Tripsacinae</taxon>
        <taxon>Zea</taxon>
    </lineage>
</organism>
<accession>A0A1D6QHN3</accession>
<sequence length="31" mass="3672">MARRVLLKKVIKAFQVVILHVSGIILYKYRD</sequence>
<evidence type="ECO:0000313" key="1">
    <source>
        <dbReference type="EMBL" id="AQK57379.1"/>
    </source>
</evidence>